<evidence type="ECO:0000256" key="1">
    <source>
        <dbReference type="SAM" id="MobiDB-lite"/>
    </source>
</evidence>
<feature type="compositionally biased region" description="Low complexity" evidence="1">
    <location>
        <begin position="304"/>
        <end position="316"/>
    </location>
</feature>
<gene>
    <name evidence="2" type="ORF">M438DRAFT_277663</name>
</gene>
<dbReference type="OrthoDB" id="8436363at2759"/>
<dbReference type="InterPro" id="IPR032675">
    <property type="entry name" value="LRR_dom_sf"/>
</dbReference>
<feature type="compositionally biased region" description="Low complexity" evidence="1">
    <location>
        <begin position="119"/>
        <end position="144"/>
    </location>
</feature>
<reference evidence="2 3" key="1">
    <citation type="journal article" date="2014" name="BMC Genomics">
        <title>Genome sequencing of four Aureobasidium pullulans varieties: biotechnological potential, stress tolerance, and description of new species.</title>
        <authorList>
            <person name="Gostin Ar C."/>
            <person name="Ohm R.A."/>
            <person name="Kogej T."/>
            <person name="Sonjak S."/>
            <person name="Turk M."/>
            <person name="Zajc J."/>
            <person name="Zalar P."/>
            <person name="Grube M."/>
            <person name="Sun H."/>
            <person name="Han J."/>
            <person name="Sharma A."/>
            <person name="Chiniquy J."/>
            <person name="Ngan C.Y."/>
            <person name="Lipzen A."/>
            <person name="Barry K."/>
            <person name="Grigoriev I.V."/>
            <person name="Gunde-Cimerman N."/>
        </authorList>
    </citation>
    <scope>NUCLEOTIDE SEQUENCE [LARGE SCALE GENOMIC DNA]</scope>
    <source>
        <strain evidence="2 3">EXF-150</strain>
    </source>
</reference>
<feature type="compositionally biased region" description="Polar residues" evidence="1">
    <location>
        <begin position="319"/>
        <end position="342"/>
    </location>
</feature>
<sequence>MESVHGVDVSWLHQPNRDREHPQREPHVHRAPGTVSDAAPPVSAHTRSRSSSPVESKKAPPAPTKPPSPPRNATPTQPPPTHSTDSPNASSKTSSRRPGILSRSSSQREGSDGTKSSRRNSWISNISSKFSSQTPPAPTVPQTTKSQANGTNAGPSAQSARDNLVTSPTQSTPNREAEELQPYVPQKPKDSNTSFFSNLTRRLSSGAQNGAIPRGGENGGVCPRRVLNVNQGRERCLLPELDSAKLRRVAFSVDVEIASGPRYRDDDGDVSKQKKVKDKKLKDRAEGEALKNPQAVTERKEQSDAAAASTDDAVAANKVPSTENNLDTNNTATMSEDVSQSTAEDEARNERKEKKRQRAEASGSVPRELTGDVSPTQGVSSNPTPSVSGTTTPKDRPTTDPVRIYRRCCQLRESPILKRITEQLMSEDCTSPEDPGTVTQLNLTGSRLQLADFVTLSDWLAIVPVKRLLLEDADLSDEGLRVILSGLLASKKPQPTRRRNGARQPPSKPTGGIVEKLTLKNNPRISRNGWKHISIFLYMCRSIKALDVSMLHFPQDLPPSEPDANIKAPSQMPRTTGKSVDAAETLCKALSGRLGGSRLEEITMAECGLVPYQIRKIVDGATVCGIARLGFAGNKLDDEGFEHILHYVRSGVCHALDLGSNDLRGKLGKLAEALRHNPNCPVWGLSLAGCSLDTGSLKELLPTLTTLQNFRFIDISHNRSLFVGDACALQLLRKYLPKLDNLKRLHLVDVGLSVKQAISLAEVLPEGVSLAHLTILENPQLSELAQATDEDSQEEACALYASLCAAARVSKSLVCIDVDVPGSGQSEVVKALAKQIVAYCLRNMDMTMAQSSLLPAATMLSKQHGVEDARQAPVPDVLVHLVGHLDDDQISDASDDETAPDDDYIVGGNGIIKALEYFLGEDRSDRRNGSISLSGTTTPLDIGNPAQSEVKRRGKAKEVSRNLLDSARKLRNRLKPALAKEFAAGDEMNYRRLLFLDQTLSGMIERFEDEFPETRLHLDIPPHQQNLSLSSSLESTESGPLSNEFMASSATTFGTETSALESDVDLDEDLHVGGSMRRKASDVSLASRALSIEEGRIHRLGHKVRQDIIDVPVAVQTSGSDASGEWAPGSHMAEIASKLADISGPELRVLVDQEGGWEGVMEKMGANLEELQQLQMKDPQGWEQFKESQLKARANRGAPIFL</sequence>
<evidence type="ECO:0000313" key="3">
    <source>
        <dbReference type="Proteomes" id="UP000030706"/>
    </source>
</evidence>
<feature type="compositionally biased region" description="Basic and acidic residues" evidence="1">
    <location>
        <begin position="15"/>
        <end position="28"/>
    </location>
</feature>
<accession>A0A074XAM7</accession>
<dbReference type="EMBL" id="KL584987">
    <property type="protein sequence ID" value="KEQ82580.1"/>
    <property type="molecule type" value="Genomic_DNA"/>
</dbReference>
<dbReference type="RefSeq" id="XP_029758767.1">
    <property type="nucleotide sequence ID" value="XM_029900943.1"/>
</dbReference>
<feature type="compositionally biased region" description="Polar residues" evidence="1">
    <location>
        <begin position="373"/>
        <end position="389"/>
    </location>
</feature>
<dbReference type="SUPFAM" id="SSF52047">
    <property type="entry name" value="RNI-like"/>
    <property type="match status" value="1"/>
</dbReference>
<feature type="compositionally biased region" description="Pro residues" evidence="1">
    <location>
        <begin position="60"/>
        <end position="81"/>
    </location>
</feature>
<feature type="compositionally biased region" description="Basic and acidic residues" evidence="1">
    <location>
        <begin position="280"/>
        <end position="289"/>
    </location>
</feature>
<dbReference type="Proteomes" id="UP000030706">
    <property type="component" value="Unassembled WGS sequence"/>
</dbReference>
<feature type="region of interest" description="Disordered" evidence="1">
    <location>
        <begin position="924"/>
        <end position="958"/>
    </location>
</feature>
<dbReference type="AlphaFoldDB" id="A0A074XAM7"/>
<proteinExistence type="predicted"/>
<feature type="compositionally biased region" description="Polar residues" evidence="1">
    <location>
        <begin position="145"/>
        <end position="174"/>
    </location>
</feature>
<feature type="compositionally biased region" description="Polar residues" evidence="1">
    <location>
        <begin position="191"/>
        <end position="208"/>
    </location>
</feature>
<dbReference type="HOGENOM" id="CLU_004016_0_0_1"/>
<dbReference type="Gene3D" id="3.80.10.10">
    <property type="entry name" value="Ribonuclease Inhibitor"/>
    <property type="match status" value="1"/>
</dbReference>
<keyword evidence="3" id="KW-1185">Reference proteome</keyword>
<feature type="region of interest" description="Disordered" evidence="1">
    <location>
        <begin position="1022"/>
        <end position="1041"/>
    </location>
</feature>
<feature type="region of interest" description="Disordered" evidence="1">
    <location>
        <begin position="260"/>
        <end position="402"/>
    </location>
</feature>
<feature type="compositionally biased region" description="Low complexity" evidence="1">
    <location>
        <begin position="1027"/>
        <end position="1041"/>
    </location>
</feature>
<dbReference type="STRING" id="1043002.A0A074XAM7"/>
<organism evidence="2 3">
    <name type="scientific">Aureobasidium pullulans EXF-150</name>
    <dbReference type="NCBI Taxonomy" id="1043002"/>
    <lineage>
        <taxon>Eukaryota</taxon>
        <taxon>Fungi</taxon>
        <taxon>Dikarya</taxon>
        <taxon>Ascomycota</taxon>
        <taxon>Pezizomycotina</taxon>
        <taxon>Dothideomycetes</taxon>
        <taxon>Dothideomycetidae</taxon>
        <taxon>Dothideales</taxon>
        <taxon>Saccotheciaceae</taxon>
        <taxon>Aureobasidium</taxon>
    </lineage>
</organism>
<dbReference type="GeneID" id="40743249"/>
<protein>
    <submittedName>
        <fullName evidence="2">RNI-like protein</fullName>
    </submittedName>
</protein>
<feature type="compositionally biased region" description="Polar residues" evidence="1">
    <location>
        <begin position="82"/>
        <end position="93"/>
    </location>
</feature>
<evidence type="ECO:0000313" key="2">
    <source>
        <dbReference type="EMBL" id="KEQ82580.1"/>
    </source>
</evidence>
<feature type="region of interest" description="Disordered" evidence="1">
    <location>
        <begin position="491"/>
        <end position="514"/>
    </location>
</feature>
<feature type="compositionally biased region" description="Basic and acidic residues" evidence="1">
    <location>
        <begin position="262"/>
        <end position="272"/>
    </location>
</feature>
<feature type="compositionally biased region" description="Polar residues" evidence="1">
    <location>
        <begin position="929"/>
        <end position="939"/>
    </location>
</feature>
<feature type="region of interest" description="Disordered" evidence="1">
    <location>
        <begin position="1"/>
        <end position="222"/>
    </location>
</feature>
<name>A0A074XAM7_AURPU</name>